<gene>
    <name evidence="1" type="ORF">EXIGLDRAFT_746906</name>
</gene>
<organism evidence="1 2">
    <name type="scientific">Exidia glandulosa HHB12029</name>
    <dbReference type="NCBI Taxonomy" id="1314781"/>
    <lineage>
        <taxon>Eukaryota</taxon>
        <taxon>Fungi</taxon>
        <taxon>Dikarya</taxon>
        <taxon>Basidiomycota</taxon>
        <taxon>Agaricomycotina</taxon>
        <taxon>Agaricomycetes</taxon>
        <taxon>Auriculariales</taxon>
        <taxon>Exidiaceae</taxon>
        <taxon>Exidia</taxon>
    </lineage>
</organism>
<protein>
    <submittedName>
        <fullName evidence="1">Uncharacterized protein</fullName>
    </submittedName>
</protein>
<proteinExistence type="predicted"/>
<dbReference type="InParanoid" id="A0A165LHK7"/>
<dbReference type="EMBL" id="KV425925">
    <property type="protein sequence ID" value="KZV97853.1"/>
    <property type="molecule type" value="Genomic_DNA"/>
</dbReference>
<name>A0A165LHK7_EXIGL</name>
<dbReference type="AlphaFoldDB" id="A0A165LHK7"/>
<evidence type="ECO:0000313" key="1">
    <source>
        <dbReference type="EMBL" id="KZV97853.1"/>
    </source>
</evidence>
<sequence length="177" mass="20377">MQPQSTSRTPSNDITSPISKMNAQYKASMAVSAICDPDFSILSLRYRRNKDGTIIRYRNFELHSATLHKRLETFGRSLRLAGIREAQHDLITMLEGRVIAKAQDYSLWDKPDSRAGAFIKSRLDLVLHLALDTLYEMDENYSMYLPKYETLFTDKISPYSRIDCPFGDYFTTSESKL</sequence>
<accession>A0A165LHK7</accession>
<evidence type="ECO:0000313" key="2">
    <source>
        <dbReference type="Proteomes" id="UP000077266"/>
    </source>
</evidence>
<dbReference type="Proteomes" id="UP000077266">
    <property type="component" value="Unassembled WGS sequence"/>
</dbReference>
<keyword evidence="2" id="KW-1185">Reference proteome</keyword>
<reference evidence="1 2" key="1">
    <citation type="journal article" date="2016" name="Mol. Biol. Evol.">
        <title>Comparative Genomics of Early-Diverging Mushroom-Forming Fungi Provides Insights into the Origins of Lignocellulose Decay Capabilities.</title>
        <authorList>
            <person name="Nagy L.G."/>
            <person name="Riley R."/>
            <person name="Tritt A."/>
            <person name="Adam C."/>
            <person name="Daum C."/>
            <person name="Floudas D."/>
            <person name="Sun H."/>
            <person name="Yadav J.S."/>
            <person name="Pangilinan J."/>
            <person name="Larsson K.H."/>
            <person name="Matsuura K."/>
            <person name="Barry K."/>
            <person name="Labutti K."/>
            <person name="Kuo R."/>
            <person name="Ohm R.A."/>
            <person name="Bhattacharya S.S."/>
            <person name="Shirouzu T."/>
            <person name="Yoshinaga Y."/>
            <person name="Martin F.M."/>
            <person name="Grigoriev I.V."/>
            <person name="Hibbett D.S."/>
        </authorList>
    </citation>
    <scope>NUCLEOTIDE SEQUENCE [LARGE SCALE GENOMIC DNA]</scope>
    <source>
        <strain evidence="1 2">HHB12029</strain>
    </source>
</reference>